<organism evidence="1 2">
    <name type="scientific">Chlorella vulgaris</name>
    <name type="common">Green alga</name>
    <dbReference type="NCBI Taxonomy" id="3077"/>
    <lineage>
        <taxon>Eukaryota</taxon>
        <taxon>Viridiplantae</taxon>
        <taxon>Chlorophyta</taxon>
        <taxon>core chlorophytes</taxon>
        <taxon>Trebouxiophyceae</taxon>
        <taxon>Chlorellales</taxon>
        <taxon>Chlorellaceae</taxon>
        <taxon>Chlorella clade</taxon>
        <taxon>Chlorella</taxon>
    </lineage>
</organism>
<comment type="caution">
    <text evidence="1">The sequence shown here is derived from an EMBL/GenBank/DDBJ whole genome shotgun (WGS) entry which is preliminary data.</text>
</comment>
<protein>
    <submittedName>
        <fullName evidence="1">Uncharacterized protein</fullName>
    </submittedName>
</protein>
<dbReference type="Proteomes" id="UP001055712">
    <property type="component" value="Unassembled WGS sequence"/>
</dbReference>
<reference evidence="1" key="1">
    <citation type="journal article" date="2019" name="Plant J.">
        <title>Chlorella vulgaris genome assembly and annotation reveals the molecular basis for metabolic acclimation to high light conditions.</title>
        <authorList>
            <person name="Cecchin M."/>
            <person name="Marcolungo L."/>
            <person name="Rossato M."/>
            <person name="Girolomoni L."/>
            <person name="Cosentino E."/>
            <person name="Cuine S."/>
            <person name="Li-Beisson Y."/>
            <person name="Delledonne M."/>
            <person name="Ballottari M."/>
        </authorList>
    </citation>
    <scope>NUCLEOTIDE SEQUENCE</scope>
    <source>
        <strain evidence="1">211/11P</strain>
    </source>
</reference>
<accession>A0A9D4THU7</accession>
<keyword evidence="2" id="KW-1185">Reference proteome</keyword>
<dbReference type="AlphaFoldDB" id="A0A9D4THU7"/>
<name>A0A9D4THU7_CHLVU</name>
<proteinExistence type="predicted"/>
<sequence length="93" mass="9956">MATRVELAELAHRADWVLAKGLALLRHAGTTDPLTPRSCLSGVLADKRPIYNSQPNTPFPSPLATSDRPVAHLPRSALTEALRRAGLAGVSHQ</sequence>
<evidence type="ECO:0000313" key="2">
    <source>
        <dbReference type="Proteomes" id="UP001055712"/>
    </source>
</evidence>
<dbReference type="EMBL" id="SIDB01000011">
    <property type="protein sequence ID" value="KAI3425937.1"/>
    <property type="molecule type" value="Genomic_DNA"/>
</dbReference>
<evidence type="ECO:0000313" key="1">
    <source>
        <dbReference type="EMBL" id="KAI3425937.1"/>
    </source>
</evidence>
<gene>
    <name evidence="1" type="ORF">D9Q98_007909</name>
</gene>
<reference evidence="1" key="2">
    <citation type="submission" date="2020-11" db="EMBL/GenBank/DDBJ databases">
        <authorList>
            <person name="Cecchin M."/>
            <person name="Marcolungo L."/>
            <person name="Rossato M."/>
            <person name="Girolomoni L."/>
            <person name="Cosentino E."/>
            <person name="Cuine S."/>
            <person name="Li-Beisson Y."/>
            <person name="Delledonne M."/>
            <person name="Ballottari M."/>
        </authorList>
    </citation>
    <scope>NUCLEOTIDE SEQUENCE</scope>
    <source>
        <strain evidence="1">211/11P</strain>
        <tissue evidence="1">Whole cell</tissue>
    </source>
</reference>